<protein>
    <submittedName>
        <fullName evidence="2">Uncharacterized protein</fullName>
    </submittedName>
</protein>
<reference evidence="2 3" key="1">
    <citation type="submission" date="2020-06" db="EMBL/GenBank/DDBJ databases">
        <title>Genome sequence of Paramixta manurensis strain PD-1.</title>
        <authorList>
            <person name="Lee C.W."/>
            <person name="Kim J."/>
        </authorList>
    </citation>
    <scope>NUCLEOTIDE SEQUENCE [LARGE SCALE GENOMIC DNA]</scope>
    <source>
        <strain evidence="2 3">PD-1</strain>
    </source>
</reference>
<feature type="compositionally biased region" description="Basic and acidic residues" evidence="1">
    <location>
        <begin position="425"/>
        <end position="434"/>
    </location>
</feature>
<dbReference type="KEGG" id="pmak:PMPD1_2450"/>
<name>A0A6M8UKK0_9GAMM</name>
<dbReference type="Proteomes" id="UP000505325">
    <property type="component" value="Chromosome"/>
</dbReference>
<accession>A0A6M8UKK0</accession>
<evidence type="ECO:0000256" key="1">
    <source>
        <dbReference type="SAM" id="MobiDB-lite"/>
    </source>
</evidence>
<organism evidence="2 3">
    <name type="scientific">Paramixta manurensis</name>
    <dbReference type="NCBI Taxonomy" id="2740817"/>
    <lineage>
        <taxon>Bacteria</taxon>
        <taxon>Pseudomonadati</taxon>
        <taxon>Pseudomonadota</taxon>
        <taxon>Gammaproteobacteria</taxon>
        <taxon>Enterobacterales</taxon>
        <taxon>Erwiniaceae</taxon>
        <taxon>Paramixta</taxon>
    </lineage>
</organism>
<sequence>MAGTLGLADGFLAGFNTADAAISRKQELGLRQAALNQQQQNSDRNFGLAQEQFGYSKDRDQRNFDYQKGRDSESDRRWGLSNALDQKRLGIAQADLGMRRDELNYRRTQEARSQKLQEEMPAVQAFYNGLQNGKFDDEVYQQISPDNPLNPKRFFGKDAINTVMQFHKVMPQILDGKMDYNDPQALNVLNTVLNPEIQRGIGEKDPATGKTIKSKELAHIGFSADGKGIIPTIKVTYDDGSTAPKPMTRYGSSDPNDTVPVIPIENVFNKLRGYSQMVGQMNDPAKAQFLDKMINPGNKTEAQAIRDYRKDKIEVGKARAKALASSPDDESRAAAAAQFDKLDQDVDKTYGVMSGGDDSSPPDFASLYRAKTGKDPDMNDPAIKDAAAQYQQYLQSQQPAPTEQSQTQSLQKQPQPDSHTASQLRELRRMRSQP</sequence>
<gene>
    <name evidence="2" type="ORF">PMPD1_2450</name>
</gene>
<feature type="region of interest" description="Disordered" evidence="1">
    <location>
        <begin position="57"/>
        <end position="77"/>
    </location>
</feature>
<proteinExistence type="predicted"/>
<evidence type="ECO:0000313" key="3">
    <source>
        <dbReference type="Proteomes" id="UP000505325"/>
    </source>
</evidence>
<dbReference type="EMBL" id="CP054212">
    <property type="protein sequence ID" value="QKJ87392.1"/>
    <property type="molecule type" value="Genomic_DNA"/>
</dbReference>
<evidence type="ECO:0000313" key="2">
    <source>
        <dbReference type="EMBL" id="QKJ87392.1"/>
    </source>
</evidence>
<feature type="compositionally biased region" description="Low complexity" evidence="1">
    <location>
        <begin position="386"/>
        <end position="416"/>
    </location>
</feature>
<dbReference type="AlphaFoldDB" id="A0A6M8UKK0"/>
<keyword evidence="3" id="KW-1185">Reference proteome</keyword>
<feature type="region of interest" description="Disordered" evidence="1">
    <location>
        <begin position="348"/>
        <end position="434"/>
    </location>
</feature>